<proteinExistence type="inferred from homology"/>
<reference evidence="9 10" key="1">
    <citation type="journal article" date="2023" name="BMC Biol.">
        <title>The compact genome of the sponge Oopsacas minuta (Hexactinellida) is lacking key metazoan core genes.</title>
        <authorList>
            <person name="Santini S."/>
            <person name="Schenkelaars Q."/>
            <person name="Jourda C."/>
            <person name="Duchesne M."/>
            <person name="Belahbib H."/>
            <person name="Rocher C."/>
            <person name="Selva M."/>
            <person name="Riesgo A."/>
            <person name="Vervoort M."/>
            <person name="Leys S.P."/>
            <person name="Kodjabachian L."/>
            <person name="Le Bivic A."/>
            <person name="Borchiellini C."/>
            <person name="Claverie J.M."/>
            <person name="Renard E."/>
        </authorList>
    </citation>
    <scope>NUCLEOTIDE SEQUENCE [LARGE SCALE GENOMIC DNA]</scope>
    <source>
        <strain evidence="9">SPO-2</strain>
    </source>
</reference>
<keyword evidence="3" id="KW-0813">Transport</keyword>
<feature type="transmembrane region" description="Helical" evidence="7">
    <location>
        <begin position="250"/>
        <end position="271"/>
    </location>
</feature>
<evidence type="ECO:0000256" key="6">
    <source>
        <dbReference type="ARBA" id="ARBA00023136"/>
    </source>
</evidence>
<dbReference type="InterPro" id="IPR020846">
    <property type="entry name" value="MFS_dom"/>
</dbReference>
<evidence type="ECO:0000256" key="5">
    <source>
        <dbReference type="ARBA" id="ARBA00022989"/>
    </source>
</evidence>
<organism evidence="9 10">
    <name type="scientific">Oopsacas minuta</name>
    <dbReference type="NCBI Taxonomy" id="111878"/>
    <lineage>
        <taxon>Eukaryota</taxon>
        <taxon>Metazoa</taxon>
        <taxon>Porifera</taxon>
        <taxon>Hexactinellida</taxon>
        <taxon>Hexasterophora</taxon>
        <taxon>Lyssacinosida</taxon>
        <taxon>Leucopsacidae</taxon>
        <taxon>Oopsacas</taxon>
    </lineage>
</organism>
<dbReference type="Gene3D" id="2.160.20.80">
    <property type="entry name" value="E3 ubiquitin-protein ligase SopA"/>
    <property type="match status" value="1"/>
</dbReference>
<dbReference type="PANTHER" id="PTHR23511">
    <property type="entry name" value="SYNAPTIC VESICLE GLYCOPROTEIN 2"/>
    <property type="match status" value="1"/>
</dbReference>
<feature type="domain" description="Major facilitator superfamily (MFS) profile" evidence="8">
    <location>
        <begin position="85"/>
        <end position="717"/>
    </location>
</feature>
<dbReference type="EMBL" id="JAKMXF010000166">
    <property type="protein sequence ID" value="KAI6655911.1"/>
    <property type="molecule type" value="Genomic_DNA"/>
</dbReference>
<feature type="transmembrane region" description="Helical" evidence="7">
    <location>
        <begin position="605"/>
        <end position="624"/>
    </location>
</feature>
<feature type="transmembrane region" description="Helical" evidence="7">
    <location>
        <begin position="179"/>
        <end position="199"/>
    </location>
</feature>
<dbReference type="InterPro" id="IPR005829">
    <property type="entry name" value="Sugar_transporter_CS"/>
</dbReference>
<dbReference type="SUPFAM" id="SSF141571">
    <property type="entry name" value="Pentapeptide repeat-like"/>
    <property type="match status" value="1"/>
</dbReference>
<feature type="transmembrane region" description="Helical" evidence="7">
    <location>
        <begin position="355"/>
        <end position="380"/>
    </location>
</feature>
<feature type="transmembrane region" description="Helical" evidence="7">
    <location>
        <begin position="664"/>
        <end position="687"/>
    </location>
</feature>
<dbReference type="AlphaFoldDB" id="A0AAV7K418"/>
<dbReference type="Pfam" id="PF07690">
    <property type="entry name" value="MFS_1"/>
    <property type="match status" value="1"/>
</dbReference>
<dbReference type="PANTHER" id="PTHR23511:SF42">
    <property type="entry name" value="SYNAPTIC VESICLE GLYCOPROTEIN 2C-LIKE"/>
    <property type="match status" value="1"/>
</dbReference>
<keyword evidence="5 7" id="KW-1133">Transmembrane helix</keyword>
<dbReference type="Proteomes" id="UP001165289">
    <property type="component" value="Unassembled WGS sequence"/>
</dbReference>
<comment type="similarity">
    <text evidence="2">Belongs to the major facilitator superfamily.</text>
</comment>
<feature type="transmembrane region" description="Helical" evidence="7">
    <location>
        <begin position="211"/>
        <end position="234"/>
    </location>
</feature>
<sequence length="721" mass="80735">MDSDDDPDEHNILLRYQPEKDLDINGDGQIDYTTVIPKEQNMGTNNDVSDYETEITTSEVKSINDKLADKYEAALQTTGFGPFSVYLLIFCGITLMADTTEILCVSFVMPSAERDLCLTDWMKGLIGSIIFVGMLIGGYTWGSLADQIGRRSCLFLSITMNGIFGLASAFVTHSITFCILRFLSGVGVGASLPVVFSYYSEFLTQKVRGRLISVLSVFWMCGQITTSVFAIAVIPRDINIHIGSYAINSWRIFVCLCTIPAFTSSVLSLLMPESPRYLLVKGKREKSLEILRLIYRINKFKGRDTTYPVAIDSLFKVNLNTEPKGSSNPLRLIKLALIKIFLVLKATIHLFSRGLWIRTTVLIVVVFMMSFSTYGITLWFPEYVKKLQQNSLENTHCHNVTGIKPSPTGVYVNMHFRDCKLDPNFYNSPSFIGCSFDNVYIQNGNFSKLSLFNVTLSSVQFKNVSFNNLQIRNSNLESTTFHSANVTNFTFYQVESERLILRNSRIYTGSILSSYMDRLDLYTSRISKLKIKKSTILDIQLDVDNNYNSTAINSTLAYSRDPCPINFNENYDSTKLFLESLFFALANLPGNLLTVLLIDYIPRKWIMSVVLLLSGISVFTLWQVPTETVSVILLCLFNGINVISWNVFNVLTAEVYPTVVRSTASGFLSAINRIGAIVGVNLFAVFIDLNPAVPILIVAGMLGISGLLALLLPRVEKQSLK</sequence>
<accession>A0AAV7K418</accession>
<feature type="transmembrane region" description="Helical" evidence="7">
    <location>
        <begin position="630"/>
        <end position="652"/>
    </location>
</feature>
<dbReference type="GO" id="GO:0016020">
    <property type="term" value="C:membrane"/>
    <property type="evidence" value="ECO:0007669"/>
    <property type="project" value="UniProtKB-SubCell"/>
</dbReference>
<dbReference type="Pfam" id="PF00083">
    <property type="entry name" value="Sugar_tr"/>
    <property type="match status" value="1"/>
</dbReference>
<keyword evidence="10" id="KW-1185">Reference proteome</keyword>
<evidence type="ECO:0000256" key="7">
    <source>
        <dbReference type="SAM" id="Phobius"/>
    </source>
</evidence>
<feature type="transmembrane region" description="Helical" evidence="7">
    <location>
        <begin position="153"/>
        <end position="173"/>
    </location>
</feature>
<evidence type="ECO:0000256" key="4">
    <source>
        <dbReference type="ARBA" id="ARBA00022692"/>
    </source>
</evidence>
<feature type="transmembrane region" description="Helical" evidence="7">
    <location>
        <begin position="85"/>
        <end position="109"/>
    </location>
</feature>
<comment type="caution">
    <text evidence="9">The sequence shown here is derived from an EMBL/GenBank/DDBJ whole genome shotgun (WGS) entry which is preliminary data.</text>
</comment>
<evidence type="ECO:0000256" key="2">
    <source>
        <dbReference type="ARBA" id="ARBA00008335"/>
    </source>
</evidence>
<dbReference type="InterPro" id="IPR011701">
    <property type="entry name" value="MFS"/>
</dbReference>
<feature type="transmembrane region" description="Helical" evidence="7">
    <location>
        <begin position="576"/>
        <end position="598"/>
    </location>
</feature>
<dbReference type="Gene3D" id="1.20.1250.20">
    <property type="entry name" value="MFS general substrate transporter like domains"/>
    <property type="match status" value="2"/>
</dbReference>
<evidence type="ECO:0000256" key="1">
    <source>
        <dbReference type="ARBA" id="ARBA00004141"/>
    </source>
</evidence>
<dbReference type="InterPro" id="IPR036259">
    <property type="entry name" value="MFS_trans_sf"/>
</dbReference>
<dbReference type="PROSITE" id="PS50850">
    <property type="entry name" value="MFS"/>
    <property type="match status" value="1"/>
</dbReference>
<dbReference type="PROSITE" id="PS00217">
    <property type="entry name" value="SUGAR_TRANSPORT_2"/>
    <property type="match status" value="1"/>
</dbReference>
<gene>
    <name evidence="9" type="ORF">LOD99_1645</name>
</gene>
<feature type="transmembrane region" description="Helical" evidence="7">
    <location>
        <begin position="121"/>
        <end position="141"/>
    </location>
</feature>
<name>A0AAV7K418_9METZ</name>
<comment type="subcellular location">
    <subcellularLocation>
        <location evidence="1">Membrane</location>
        <topology evidence="1">Multi-pass membrane protein</topology>
    </subcellularLocation>
</comment>
<evidence type="ECO:0000313" key="9">
    <source>
        <dbReference type="EMBL" id="KAI6655911.1"/>
    </source>
</evidence>
<keyword evidence="4 7" id="KW-0812">Transmembrane</keyword>
<evidence type="ECO:0000256" key="3">
    <source>
        <dbReference type="ARBA" id="ARBA00022448"/>
    </source>
</evidence>
<evidence type="ECO:0000259" key="8">
    <source>
        <dbReference type="PROSITE" id="PS50850"/>
    </source>
</evidence>
<feature type="transmembrane region" description="Helical" evidence="7">
    <location>
        <begin position="693"/>
        <end position="712"/>
    </location>
</feature>
<dbReference type="SUPFAM" id="SSF103473">
    <property type="entry name" value="MFS general substrate transporter"/>
    <property type="match status" value="2"/>
</dbReference>
<protein>
    <submittedName>
        <fullName evidence="9">Synaptic vesicle glycoprotein 2A</fullName>
    </submittedName>
</protein>
<evidence type="ECO:0000313" key="10">
    <source>
        <dbReference type="Proteomes" id="UP001165289"/>
    </source>
</evidence>
<dbReference type="InterPro" id="IPR005828">
    <property type="entry name" value="MFS_sugar_transport-like"/>
</dbReference>
<keyword evidence="6 7" id="KW-0472">Membrane</keyword>
<dbReference type="GO" id="GO:0022857">
    <property type="term" value="F:transmembrane transporter activity"/>
    <property type="evidence" value="ECO:0007669"/>
    <property type="project" value="InterPro"/>
</dbReference>